<name>A0A2U1MX92_ARTAN</name>
<sequence length="163" mass="19480">MTKQVNILSWRALRDRLPNRWNLTRKGIDIPSLLCPVCSSFPETNFHLFWDCNVASAIWKFVFRWVDIHPPNILDLTDLFNWLDESTSINSFCKTILDSIFGTVIWVIWSFRNEVIFGKRYPRSSELVDKVIHYSFLWYSNRNRKASKCWNNWMQNPLLDFAL</sequence>
<proteinExistence type="predicted"/>
<gene>
    <name evidence="2" type="ORF">CTI12_AA331620</name>
</gene>
<organism evidence="2 3">
    <name type="scientific">Artemisia annua</name>
    <name type="common">Sweet wormwood</name>
    <dbReference type="NCBI Taxonomy" id="35608"/>
    <lineage>
        <taxon>Eukaryota</taxon>
        <taxon>Viridiplantae</taxon>
        <taxon>Streptophyta</taxon>
        <taxon>Embryophyta</taxon>
        <taxon>Tracheophyta</taxon>
        <taxon>Spermatophyta</taxon>
        <taxon>Magnoliopsida</taxon>
        <taxon>eudicotyledons</taxon>
        <taxon>Gunneridae</taxon>
        <taxon>Pentapetalae</taxon>
        <taxon>asterids</taxon>
        <taxon>campanulids</taxon>
        <taxon>Asterales</taxon>
        <taxon>Asteraceae</taxon>
        <taxon>Asteroideae</taxon>
        <taxon>Anthemideae</taxon>
        <taxon>Artemisiinae</taxon>
        <taxon>Artemisia</taxon>
    </lineage>
</organism>
<comment type="caution">
    <text evidence="2">The sequence shown here is derived from an EMBL/GenBank/DDBJ whole genome shotgun (WGS) entry which is preliminary data.</text>
</comment>
<evidence type="ECO:0000313" key="3">
    <source>
        <dbReference type="Proteomes" id="UP000245207"/>
    </source>
</evidence>
<dbReference type="PANTHER" id="PTHR33116:SF78">
    <property type="entry name" value="OS12G0587133 PROTEIN"/>
    <property type="match status" value="1"/>
</dbReference>
<feature type="domain" description="Reverse transcriptase zinc-binding" evidence="1">
    <location>
        <begin position="4"/>
        <end position="59"/>
    </location>
</feature>
<keyword evidence="2" id="KW-0548">Nucleotidyltransferase</keyword>
<dbReference type="InterPro" id="IPR026960">
    <property type="entry name" value="RVT-Znf"/>
</dbReference>
<dbReference type="GO" id="GO:0003964">
    <property type="term" value="F:RNA-directed DNA polymerase activity"/>
    <property type="evidence" value="ECO:0007669"/>
    <property type="project" value="UniProtKB-KW"/>
</dbReference>
<keyword evidence="2" id="KW-0695">RNA-directed DNA polymerase</keyword>
<dbReference type="AlphaFoldDB" id="A0A2U1MX92"/>
<keyword evidence="3" id="KW-1185">Reference proteome</keyword>
<dbReference type="EMBL" id="PKPP01004147">
    <property type="protein sequence ID" value="PWA65849.1"/>
    <property type="molecule type" value="Genomic_DNA"/>
</dbReference>
<dbReference type="STRING" id="35608.A0A2U1MX92"/>
<keyword evidence="2" id="KW-0808">Transferase</keyword>
<evidence type="ECO:0000259" key="1">
    <source>
        <dbReference type="Pfam" id="PF13966"/>
    </source>
</evidence>
<dbReference type="Pfam" id="PF13966">
    <property type="entry name" value="zf-RVT"/>
    <property type="match status" value="1"/>
</dbReference>
<accession>A0A2U1MX92</accession>
<dbReference type="Proteomes" id="UP000245207">
    <property type="component" value="Unassembled WGS sequence"/>
</dbReference>
<dbReference type="OrthoDB" id="696485at2759"/>
<reference evidence="2 3" key="1">
    <citation type="journal article" date="2018" name="Mol. Plant">
        <title>The genome of Artemisia annua provides insight into the evolution of Asteraceae family and artemisinin biosynthesis.</title>
        <authorList>
            <person name="Shen Q."/>
            <person name="Zhang L."/>
            <person name="Liao Z."/>
            <person name="Wang S."/>
            <person name="Yan T."/>
            <person name="Shi P."/>
            <person name="Liu M."/>
            <person name="Fu X."/>
            <person name="Pan Q."/>
            <person name="Wang Y."/>
            <person name="Lv Z."/>
            <person name="Lu X."/>
            <person name="Zhang F."/>
            <person name="Jiang W."/>
            <person name="Ma Y."/>
            <person name="Chen M."/>
            <person name="Hao X."/>
            <person name="Li L."/>
            <person name="Tang Y."/>
            <person name="Lv G."/>
            <person name="Zhou Y."/>
            <person name="Sun X."/>
            <person name="Brodelius P.E."/>
            <person name="Rose J.K.C."/>
            <person name="Tang K."/>
        </authorList>
    </citation>
    <scope>NUCLEOTIDE SEQUENCE [LARGE SCALE GENOMIC DNA]</scope>
    <source>
        <strain evidence="3">cv. Huhao1</strain>
        <tissue evidence="2">Leaf</tissue>
    </source>
</reference>
<dbReference type="PANTHER" id="PTHR33116">
    <property type="entry name" value="REVERSE TRANSCRIPTASE ZINC-BINDING DOMAIN-CONTAINING PROTEIN-RELATED-RELATED"/>
    <property type="match status" value="1"/>
</dbReference>
<protein>
    <submittedName>
        <fullName evidence="2">Reverse transcriptase domain, Reverse transcriptase zinc-binding domain protein</fullName>
    </submittedName>
</protein>
<evidence type="ECO:0000313" key="2">
    <source>
        <dbReference type="EMBL" id="PWA65849.1"/>
    </source>
</evidence>